<dbReference type="AlphaFoldDB" id="A0A8S4NMC8"/>
<reference evidence="2" key="1">
    <citation type="submission" date="2022-03" db="EMBL/GenBank/DDBJ databases">
        <authorList>
            <person name="Martin C."/>
        </authorList>
    </citation>
    <scope>NUCLEOTIDE SEQUENCE</scope>
</reference>
<proteinExistence type="predicted"/>
<dbReference type="SUPFAM" id="SSF52087">
    <property type="entry name" value="CRAL/TRIO domain"/>
    <property type="match status" value="1"/>
</dbReference>
<sequence>LSIHTVGYKESVSISKNTMSGFSDDLSDEQVNALAIMRENLSDVSSNPLLDDEYLLRFLRARDFDIIKAETMLRQCLKWRDEIDIENRKNREIPEFAKFMSNLTPIGKAKDGTPVIYSNNDGLDLKGILQCCQIKDLIWLNCHMVEKADAAVRAISKPYKGGTFIVDNRNIGTDALSKQSLDLQSQMNNSDGILPNYFPEFINKAIVITNSRVLNILFKLFKAIAPKNTLSKIELVKDPKDLQKFVDEDQLIGYYGGTLVDEDGDPKFSSKINYPSKIPKSYYMAPKFADYELNSEYTKVEIGRGQEISIAVEVDTIGFSIIWFVLSKDGELEIGINFKAESGEVETVQPLAEVHCHICPESGSKICNKVGTYMVVIKNNAVLKNKRVAYNVDVLKEDGQDVI</sequence>
<dbReference type="GO" id="GO:0005737">
    <property type="term" value="C:cytoplasm"/>
    <property type="evidence" value="ECO:0007669"/>
    <property type="project" value="TreeGrafter"/>
</dbReference>
<dbReference type="EMBL" id="CAIIXF020000004">
    <property type="protein sequence ID" value="CAH1782334.1"/>
    <property type="molecule type" value="Genomic_DNA"/>
</dbReference>
<dbReference type="InterPro" id="IPR051064">
    <property type="entry name" value="SEC14/CRAL-TRIO_domain"/>
</dbReference>
<feature type="non-terminal residue" evidence="2">
    <location>
        <position position="1"/>
    </location>
</feature>
<evidence type="ECO:0000313" key="3">
    <source>
        <dbReference type="Proteomes" id="UP000749559"/>
    </source>
</evidence>
<dbReference type="InterPro" id="IPR036273">
    <property type="entry name" value="CRAL/TRIO_N_dom_sf"/>
</dbReference>
<evidence type="ECO:0000259" key="1">
    <source>
        <dbReference type="PROSITE" id="PS50191"/>
    </source>
</evidence>
<gene>
    <name evidence="2" type="ORF">OFUS_LOCUS8794</name>
</gene>
<name>A0A8S4NMC8_OWEFU</name>
<dbReference type="SUPFAM" id="SSF46938">
    <property type="entry name" value="CRAL/TRIO N-terminal domain"/>
    <property type="match status" value="1"/>
</dbReference>
<dbReference type="SMART" id="SM00516">
    <property type="entry name" value="SEC14"/>
    <property type="match status" value="1"/>
</dbReference>
<dbReference type="Pfam" id="PF00650">
    <property type="entry name" value="CRAL_TRIO"/>
    <property type="match status" value="1"/>
</dbReference>
<dbReference type="CDD" id="cd00170">
    <property type="entry name" value="SEC14"/>
    <property type="match status" value="1"/>
</dbReference>
<dbReference type="InterPro" id="IPR036598">
    <property type="entry name" value="GOLD_dom_sf"/>
</dbReference>
<dbReference type="OrthoDB" id="1434354at2759"/>
<dbReference type="InterPro" id="IPR036865">
    <property type="entry name" value="CRAL-TRIO_dom_sf"/>
</dbReference>
<dbReference type="InterPro" id="IPR001251">
    <property type="entry name" value="CRAL-TRIO_dom"/>
</dbReference>
<dbReference type="Proteomes" id="UP000749559">
    <property type="component" value="Unassembled WGS sequence"/>
</dbReference>
<dbReference type="Gene3D" id="3.40.525.10">
    <property type="entry name" value="CRAL-TRIO lipid binding domain"/>
    <property type="match status" value="1"/>
</dbReference>
<feature type="domain" description="CRAL-TRIO" evidence="1">
    <location>
        <begin position="106"/>
        <end position="263"/>
    </location>
</feature>
<evidence type="ECO:0000313" key="2">
    <source>
        <dbReference type="EMBL" id="CAH1782334.1"/>
    </source>
</evidence>
<dbReference type="SUPFAM" id="SSF101576">
    <property type="entry name" value="Supernatant protein factor (SPF), C-terminal domain"/>
    <property type="match status" value="1"/>
</dbReference>
<dbReference type="Pfam" id="PF03765">
    <property type="entry name" value="CRAL_TRIO_N"/>
    <property type="match status" value="1"/>
</dbReference>
<dbReference type="Gene3D" id="2.60.120.680">
    <property type="entry name" value="GOLD domain"/>
    <property type="match status" value="1"/>
</dbReference>
<accession>A0A8S4NMC8</accession>
<keyword evidence="3" id="KW-1185">Reference proteome</keyword>
<dbReference type="PANTHER" id="PTHR23324">
    <property type="entry name" value="SEC14 RELATED PROTEIN"/>
    <property type="match status" value="1"/>
</dbReference>
<dbReference type="SMART" id="SM01100">
    <property type="entry name" value="CRAL_TRIO_N"/>
    <property type="match status" value="1"/>
</dbReference>
<dbReference type="PANTHER" id="PTHR23324:SF83">
    <property type="entry name" value="SEC14-LIKE PROTEIN 2"/>
    <property type="match status" value="1"/>
</dbReference>
<organism evidence="2 3">
    <name type="scientific">Owenia fusiformis</name>
    <name type="common">Polychaete worm</name>
    <dbReference type="NCBI Taxonomy" id="6347"/>
    <lineage>
        <taxon>Eukaryota</taxon>
        <taxon>Metazoa</taxon>
        <taxon>Spiralia</taxon>
        <taxon>Lophotrochozoa</taxon>
        <taxon>Annelida</taxon>
        <taxon>Polychaeta</taxon>
        <taxon>Sedentaria</taxon>
        <taxon>Canalipalpata</taxon>
        <taxon>Sabellida</taxon>
        <taxon>Oweniida</taxon>
        <taxon>Oweniidae</taxon>
        <taxon>Owenia</taxon>
    </lineage>
</organism>
<protein>
    <recommendedName>
        <fullName evidence="1">CRAL-TRIO domain-containing protein</fullName>
    </recommendedName>
</protein>
<dbReference type="PROSITE" id="PS50191">
    <property type="entry name" value="CRAL_TRIO"/>
    <property type="match status" value="1"/>
</dbReference>
<comment type="caution">
    <text evidence="2">The sequence shown here is derived from an EMBL/GenBank/DDBJ whole genome shotgun (WGS) entry which is preliminary data.</text>
</comment>
<dbReference type="InterPro" id="IPR011074">
    <property type="entry name" value="CRAL/TRIO_N_dom"/>
</dbReference>